<evidence type="ECO:0000313" key="2">
    <source>
        <dbReference type="Proteomes" id="UP000615446"/>
    </source>
</evidence>
<evidence type="ECO:0000313" key="1">
    <source>
        <dbReference type="EMBL" id="GET01520.1"/>
    </source>
</evidence>
<protein>
    <submittedName>
        <fullName evidence="1">Uncharacterized protein</fullName>
    </submittedName>
</protein>
<comment type="caution">
    <text evidence="1">The sequence shown here is derived from an EMBL/GenBank/DDBJ whole genome shotgun (WGS) entry which is preliminary data.</text>
</comment>
<dbReference type="AlphaFoldDB" id="A0A8H3MEN5"/>
<dbReference type="Proteomes" id="UP000615446">
    <property type="component" value="Unassembled WGS sequence"/>
</dbReference>
<proteinExistence type="predicted"/>
<gene>
    <name evidence="1" type="ORF">RCL2_002792800</name>
</gene>
<reference evidence="1" key="1">
    <citation type="submission" date="2019-10" db="EMBL/GenBank/DDBJ databases">
        <title>Conservation and host-specific expression of non-tandemly repeated heterogenous ribosome RNA gene in arbuscular mycorrhizal fungi.</title>
        <authorList>
            <person name="Maeda T."/>
            <person name="Kobayashi Y."/>
            <person name="Nakagawa T."/>
            <person name="Ezawa T."/>
            <person name="Yamaguchi K."/>
            <person name="Bino T."/>
            <person name="Nishimoto Y."/>
            <person name="Shigenobu S."/>
            <person name="Kawaguchi M."/>
        </authorList>
    </citation>
    <scope>NUCLEOTIDE SEQUENCE</scope>
    <source>
        <strain evidence="1">HR1</strain>
    </source>
</reference>
<organism evidence="1 2">
    <name type="scientific">Rhizophagus clarus</name>
    <dbReference type="NCBI Taxonomy" id="94130"/>
    <lineage>
        <taxon>Eukaryota</taxon>
        <taxon>Fungi</taxon>
        <taxon>Fungi incertae sedis</taxon>
        <taxon>Mucoromycota</taxon>
        <taxon>Glomeromycotina</taxon>
        <taxon>Glomeromycetes</taxon>
        <taxon>Glomerales</taxon>
        <taxon>Glomeraceae</taxon>
        <taxon>Rhizophagus</taxon>
    </lineage>
</organism>
<sequence>MLSDSFHNFSSLVIYKEKFRFGIIRNLYRMVISKPNFVNTGGKRMFVFLKYPKISLSNNIALISTFSAIIKEFI</sequence>
<dbReference type="EMBL" id="BLAL01000300">
    <property type="protein sequence ID" value="GET01520.1"/>
    <property type="molecule type" value="Genomic_DNA"/>
</dbReference>
<accession>A0A8H3MEN5</accession>
<name>A0A8H3MEN5_9GLOM</name>